<sequence length="147" mass="16989">MIRKLTENYPFELLYDADPAKEIVAEYLRRGDCYGYFEEAALIGEFVLLETRPKTFEIMNIAILEEKRGRGYGKKLMLEAIQIAKKAGAKQIEIGTGNSSLSQLSLYQKCGFRITHIEKDYFLKNYPQPIMENGIQCVDMIRLTYDK</sequence>
<organism evidence="4 5">
    <name type="scientific">Listeria fleischmannii 1991</name>
    <dbReference type="NCBI Taxonomy" id="1430899"/>
    <lineage>
        <taxon>Bacteria</taxon>
        <taxon>Bacillati</taxon>
        <taxon>Bacillota</taxon>
        <taxon>Bacilli</taxon>
        <taxon>Bacillales</taxon>
        <taxon>Listeriaceae</taxon>
        <taxon>Listeria</taxon>
    </lineage>
</organism>
<dbReference type="Gene3D" id="3.40.630.30">
    <property type="match status" value="1"/>
</dbReference>
<evidence type="ECO:0000259" key="3">
    <source>
        <dbReference type="PROSITE" id="PS51186"/>
    </source>
</evidence>
<keyword evidence="5" id="KW-1185">Reference proteome</keyword>
<dbReference type="RefSeq" id="WP_007472151.1">
    <property type="nucleotide sequence ID" value="NZ_KQ130617.1"/>
</dbReference>
<evidence type="ECO:0000256" key="1">
    <source>
        <dbReference type="ARBA" id="ARBA00022679"/>
    </source>
</evidence>
<evidence type="ECO:0000313" key="4">
    <source>
        <dbReference type="EMBL" id="KMT58831.1"/>
    </source>
</evidence>
<proteinExistence type="predicted"/>
<dbReference type="PATRIC" id="fig|1430899.3.peg.1907"/>
<comment type="caution">
    <text evidence="4">The sequence shown here is derived from an EMBL/GenBank/DDBJ whole genome shotgun (WGS) entry which is preliminary data.</text>
</comment>
<keyword evidence="1" id="KW-0808">Transferase</keyword>
<name>A0A0J8J3D8_9LIST</name>
<dbReference type="Pfam" id="PF00583">
    <property type="entry name" value="Acetyltransf_1"/>
    <property type="match status" value="1"/>
</dbReference>
<dbReference type="InterPro" id="IPR000182">
    <property type="entry name" value="GNAT_dom"/>
</dbReference>
<gene>
    <name evidence="4" type="ORF">X560_1867</name>
</gene>
<dbReference type="CDD" id="cd04301">
    <property type="entry name" value="NAT_SF"/>
    <property type="match status" value="1"/>
</dbReference>
<dbReference type="Proteomes" id="UP000052258">
    <property type="component" value="Unassembled WGS sequence"/>
</dbReference>
<dbReference type="OrthoDB" id="162775at2"/>
<dbReference type="AlphaFoldDB" id="A0A0J8J3D8"/>
<protein>
    <recommendedName>
        <fullName evidence="3">N-acetyltransferase domain-containing protein</fullName>
    </recommendedName>
</protein>
<evidence type="ECO:0000313" key="5">
    <source>
        <dbReference type="Proteomes" id="UP000052258"/>
    </source>
</evidence>
<dbReference type="PANTHER" id="PTHR43420">
    <property type="entry name" value="ACETYLTRANSFERASE"/>
    <property type="match status" value="1"/>
</dbReference>
<keyword evidence="2" id="KW-0012">Acyltransferase</keyword>
<feature type="domain" description="N-acetyltransferase" evidence="3">
    <location>
        <begin position="1"/>
        <end position="136"/>
    </location>
</feature>
<dbReference type="EMBL" id="AZHO01000023">
    <property type="protein sequence ID" value="KMT58831.1"/>
    <property type="molecule type" value="Genomic_DNA"/>
</dbReference>
<dbReference type="InterPro" id="IPR050680">
    <property type="entry name" value="YpeA/RimI_acetyltransf"/>
</dbReference>
<dbReference type="InterPro" id="IPR016181">
    <property type="entry name" value="Acyl_CoA_acyltransferase"/>
</dbReference>
<dbReference type="GO" id="GO:0016747">
    <property type="term" value="F:acyltransferase activity, transferring groups other than amino-acyl groups"/>
    <property type="evidence" value="ECO:0007669"/>
    <property type="project" value="InterPro"/>
</dbReference>
<dbReference type="SUPFAM" id="SSF55729">
    <property type="entry name" value="Acyl-CoA N-acyltransferases (Nat)"/>
    <property type="match status" value="1"/>
</dbReference>
<reference evidence="4 5" key="1">
    <citation type="journal article" date="2015" name="Genome Biol. Evol.">
        <title>Comparative Genomics of Listeria Sensu Lato: Genus-Wide Differences in Evolutionary Dynamics and the Progressive Gain of Complex, Potentially Pathogenicity-Related Traits through Lateral Gene Transfer.</title>
        <authorList>
            <person name="Chiara M."/>
            <person name="Caruso M."/>
            <person name="D'Erchia A.M."/>
            <person name="Manzari C."/>
            <person name="Fraccalvieri R."/>
            <person name="Goffredo E."/>
            <person name="Latorre L."/>
            <person name="Miccolupo A."/>
            <person name="Padalino I."/>
            <person name="Santagada G."/>
            <person name="Chiocco D."/>
            <person name="Pesole G."/>
            <person name="Horner D.S."/>
            <person name="Parisi A."/>
        </authorList>
    </citation>
    <scope>NUCLEOTIDE SEQUENCE [LARGE SCALE GENOMIC DNA]</scope>
    <source>
        <strain evidence="4 5">1991</strain>
    </source>
</reference>
<dbReference type="PROSITE" id="PS51186">
    <property type="entry name" value="GNAT"/>
    <property type="match status" value="1"/>
</dbReference>
<dbReference type="PANTHER" id="PTHR43420:SF41">
    <property type="entry name" value="IAA ACETYLTRANSFERASE"/>
    <property type="match status" value="1"/>
</dbReference>
<evidence type="ECO:0000256" key="2">
    <source>
        <dbReference type="ARBA" id="ARBA00023315"/>
    </source>
</evidence>
<accession>A0A0J8J3D8</accession>